<dbReference type="EMBL" id="NEVH01015814">
    <property type="protein sequence ID" value="PNF26745.1"/>
    <property type="molecule type" value="Genomic_DNA"/>
</dbReference>
<gene>
    <name evidence="6" type="ORF">B7P43_G01627</name>
</gene>
<sequence length="168" mass="18949">MGVRFQLLMRLRPGDLHGKIAPGGSIMVDKVCIETNPVVKIIATDNWIVKVAPYWLYVVHQSDAALILSSSDTHQVAPGSHREAQYLNIEVKSVRPGVKPFCIRDFDLIPKMKEPLRGIHFISVPEILQAVDRYIRTFNTTGAAKGILRLPHRWQWVVHSTGDYVEGQ</sequence>
<dbReference type="GO" id="GO:0016567">
    <property type="term" value="P:protein ubiquitination"/>
    <property type="evidence" value="ECO:0007669"/>
    <property type="project" value="InterPro"/>
</dbReference>
<comment type="caution">
    <text evidence="6">The sequence shown here is derived from an EMBL/GenBank/DDBJ whole genome shotgun (WGS) entry which is preliminary data.</text>
</comment>
<evidence type="ECO:0000256" key="2">
    <source>
        <dbReference type="ARBA" id="ARBA00007332"/>
    </source>
</evidence>
<evidence type="ECO:0000256" key="4">
    <source>
        <dbReference type="ARBA" id="ARBA00022989"/>
    </source>
</evidence>
<proteinExistence type="inferred from homology"/>
<evidence type="ECO:0000313" key="7">
    <source>
        <dbReference type="Proteomes" id="UP000235965"/>
    </source>
</evidence>
<comment type="similarity">
    <text evidence="2">Belongs to the TMEM129 family.</text>
</comment>
<dbReference type="Gene3D" id="3.30.420.10">
    <property type="entry name" value="Ribonuclease H-like superfamily/Ribonuclease H"/>
    <property type="match status" value="1"/>
</dbReference>
<dbReference type="OrthoDB" id="10055027at2759"/>
<dbReference type="GO" id="GO:0005783">
    <property type="term" value="C:endoplasmic reticulum"/>
    <property type="evidence" value="ECO:0007669"/>
    <property type="project" value="TreeGrafter"/>
</dbReference>
<dbReference type="PANTHER" id="PTHR31322:SF2">
    <property type="entry name" value="E3 UBIQUITIN-PROTEIN LIGASE TM129"/>
    <property type="match status" value="1"/>
</dbReference>
<dbReference type="InterPro" id="IPR018801">
    <property type="entry name" value="TM129"/>
</dbReference>
<keyword evidence="4" id="KW-1133">Transmembrane helix</keyword>
<dbReference type="STRING" id="105785.A0A2J7QDT7"/>
<dbReference type="PANTHER" id="PTHR31322">
    <property type="entry name" value="E3 UBIQUITIN-PROTEIN LIGASE TM129"/>
    <property type="match status" value="1"/>
</dbReference>
<dbReference type="InterPro" id="IPR036397">
    <property type="entry name" value="RNaseH_sf"/>
</dbReference>
<evidence type="ECO:0000256" key="3">
    <source>
        <dbReference type="ARBA" id="ARBA00022692"/>
    </source>
</evidence>
<dbReference type="GO" id="GO:0061630">
    <property type="term" value="F:ubiquitin protein ligase activity"/>
    <property type="evidence" value="ECO:0007669"/>
    <property type="project" value="InterPro"/>
</dbReference>
<dbReference type="InParanoid" id="A0A2J7QDT7"/>
<dbReference type="AlphaFoldDB" id="A0A2J7QDT7"/>
<protein>
    <submittedName>
        <fullName evidence="6">Uncharacterized protein</fullName>
    </submittedName>
</protein>
<dbReference type="Pfam" id="PF10272">
    <property type="entry name" value="Tmpp129"/>
    <property type="match status" value="1"/>
</dbReference>
<dbReference type="GO" id="GO:0016020">
    <property type="term" value="C:membrane"/>
    <property type="evidence" value="ECO:0007669"/>
    <property type="project" value="UniProtKB-SubCell"/>
</dbReference>
<organism evidence="6 7">
    <name type="scientific">Cryptotermes secundus</name>
    <dbReference type="NCBI Taxonomy" id="105785"/>
    <lineage>
        <taxon>Eukaryota</taxon>
        <taxon>Metazoa</taxon>
        <taxon>Ecdysozoa</taxon>
        <taxon>Arthropoda</taxon>
        <taxon>Hexapoda</taxon>
        <taxon>Insecta</taxon>
        <taxon>Pterygota</taxon>
        <taxon>Neoptera</taxon>
        <taxon>Polyneoptera</taxon>
        <taxon>Dictyoptera</taxon>
        <taxon>Blattodea</taxon>
        <taxon>Blattoidea</taxon>
        <taxon>Termitoidae</taxon>
        <taxon>Kalotermitidae</taxon>
        <taxon>Cryptotermitinae</taxon>
        <taxon>Cryptotermes</taxon>
    </lineage>
</organism>
<name>A0A2J7QDT7_9NEOP</name>
<dbReference type="GO" id="GO:0003676">
    <property type="term" value="F:nucleic acid binding"/>
    <property type="evidence" value="ECO:0007669"/>
    <property type="project" value="InterPro"/>
</dbReference>
<reference evidence="6 7" key="1">
    <citation type="submission" date="2017-12" db="EMBL/GenBank/DDBJ databases">
        <title>Hemimetabolous genomes reveal molecular basis of termite eusociality.</title>
        <authorList>
            <person name="Harrison M.C."/>
            <person name="Jongepier E."/>
            <person name="Robertson H.M."/>
            <person name="Arning N."/>
            <person name="Bitard-Feildel T."/>
            <person name="Chao H."/>
            <person name="Childers C.P."/>
            <person name="Dinh H."/>
            <person name="Doddapaneni H."/>
            <person name="Dugan S."/>
            <person name="Gowin J."/>
            <person name="Greiner C."/>
            <person name="Han Y."/>
            <person name="Hu H."/>
            <person name="Hughes D.S.T."/>
            <person name="Huylmans A.-K."/>
            <person name="Kemena C."/>
            <person name="Kremer L.P.M."/>
            <person name="Lee S.L."/>
            <person name="Lopez-Ezquerra A."/>
            <person name="Mallet L."/>
            <person name="Monroy-Kuhn J.M."/>
            <person name="Moser A."/>
            <person name="Murali S.C."/>
            <person name="Muzny D.M."/>
            <person name="Otani S."/>
            <person name="Piulachs M.-D."/>
            <person name="Poelchau M."/>
            <person name="Qu J."/>
            <person name="Schaub F."/>
            <person name="Wada-Katsumata A."/>
            <person name="Worley K.C."/>
            <person name="Xie Q."/>
            <person name="Ylla G."/>
            <person name="Poulsen M."/>
            <person name="Gibbs R.A."/>
            <person name="Schal C."/>
            <person name="Richards S."/>
            <person name="Belles X."/>
            <person name="Korb J."/>
            <person name="Bornberg-Bauer E."/>
        </authorList>
    </citation>
    <scope>NUCLEOTIDE SEQUENCE [LARGE SCALE GENOMIC DNA]</scope>
    <source>
        <tissue evidence="6">Whole body</tissue>
    </source>
</reference>
<comment type="subcellular location">
    <subcellularLocation>
        <location evidence="1">Membrane</location>
        <topology evidence="1">Multi-pass membrane protein</topology>
    </subcellularLocation>
</comment>
<keyword evidence="7" id="KW-1185">Reference proteome</keyword>
<evidence type="ECO:0000256" key="1">
    <source>
        <dbReference type="ARBA" id="ARBA00004141"/>
    </source>
</evidence>
<keyword evidence="5" id="KW-0472">Membrane</keyword>
<keyword evidence="3" id="KW-0812">Transmembrane</keyword>
<evidence type="ECO:0000313" key="6">
    <source>
        <dbReference type="EMBL" id="PNF26745.1"/>
    </source>
</evidence>
<accession>A0A2J7QDT7</accession>
<dbReference type="Proteomes" id="UP000235965">
    <property type="component" value="Unassembled WGS sequence"/>
</dbReference>
<evidence type="ECO:0000256" key="5">
    <source>
        <dbReference type="ARBA" id="ARBA00023136"/>
    </source>
</evidence>